<evidence type="ECO:0000313" key="1">
    <source>
        <dbReference type="EMBL" id="KAJ9094623.1"/>
    </source>
</evidence>
<dbReference type="Proteomes" id="UP001230649">
    <property type="component" value="Unassembled WGS sequence"/>
</dbReference>
<comment type="caution">
    <text evidence="1">The sequence shown here is derived from an EMBL/GenBank/DDBJ whole genome shotgun (WGS) entry which is preliminary data.</text>
</comment>
<sequence>MGRFGKAGRTGNADGQWDLTGILPVVYSGGRALADSAELGFAAVAADATDAANAAESAKSFLLDHLKDFIEGVLIEGVLIEGVLIEGVLIEGVLIEGVLIEGLE</sequence>
<accession>A0ACC2V6C0</accession>
<organism evidence="1 2">
    <name type="scientific">Naganishia adeliensis</name>
    <dbReference type="NCBI Taxonomy" id="92952"/>
    <lineage>
        <taxon>Eukaryota</taxon>
        <taxon>Fungi</taxon>
        <taxon>Dikarya</taxon>
        <taxon>Basidiomycota</taxon>
        <taxon>Agaricomycotina</taxon>
        <taxon>Tremellomycetes</taxon>
        <taxon>Filobasidiales</taxon>
        <taxon>Filobasidiaceae</taxon>
        <taxon>Naganishia</taxon>
    </lineage>
</organism>
<gene>
    <name evidence="1" type="ORF">QFC20_006863</name>
</gene>
<dbReference type="EMBL" id="JASBWS010000136">
    <property type="protein sequence ID" value="KAJ9094623.1"/>
    <property type="molecule type" value="Genomic_DNA"/>
</dbReference>
<proteinExistence type="predicted"/>
<evidence type="ECO:0000313" key="2">
    <source>
        <dbReference type="Proteomes" id="UP001230649"/>
    </source>
</evidence>
<keyword evidence="2" id="KW-1185">Reference proteome</keyword>
<reference evidence="1" key="1">
    <citation type="submission" date="2023-04" db="EMBL/GenBank/DDBJ databases">
        <title>Draft Genome sequencing of Naganishia species isolated from polar environments using Oxford Nanopore Technology.</title>
        <authorList>
            <person name="Leo P."/>
            <person name="Venkateswaran K."/>
        </authorList>
    </citation>
    <scope>NUCLEOTIDE SEQUENCE</scope>
    <source>
        <strain evidence="1">MNA-CCFEE 5262</strain>
    </source>
</reference>
<protein>
    <submittedName>
        <fullName evidence="1">Uncharacterized protein</fullName>
    </submittedName>
</protein>
<name>A0ACC2V6C0_9TREE</name>